<dbReference type="InterPro" id="IPR019286">
    <property type="entry name" value="DUF2339_TM"/>
</dbReference>
<feature type="transmembrane region" description="Helical" evidence="1">
    <location>
        <begin position="772"/>
        <end position="789"/>
    </location>
</feature>
<dbReference type="Pfam" id="PF10101">
    <property type="entry name" value="DUF2339"/>
    <property type="match status" value="1"/>
</dbReference>
<keyword evidence="1" id="KW-0472">Membrane</keyword>
<dbReference type="PANTHER" id="PTHR38434">
    <property type="entry name" value="BLL2549 PROTEIN"/>
    <property type="match status" value="1"/>
</dbReference>
<dbReference type="PIRSF" id="PIRSF035905">
    <property type="entry name" value="UCP035905_mp"/>
    <property type="match status" value="1"/>
</dbReference>
<feature type="transmembrane region" description="Helical" evidence="1">
    <location>
        <begin position="6"/>
        <end position="28"/>
    </location>
</feature>
<feature type="transmembrane region" description="Helical" evidence="1">
    <location>
        <begin position="667"/>
        <end position="688"/>
    </location>
</feature>
<keyword evidence="3" id="KW-1185">Reference proteome</keyword>
<feature type="transmembrane region" description="Helical" evidence="1">
    <location>
        <begin position="183"/>
        <end position="200"/>
    </location>
</feature>
<keyword evidence="1" id="KW-0812">Transmembrane</keyword>
<feature type="transmembrane region" description="Helical" evidence="1">
    <location>
        <begin position="246"/>
        <end position="277"/>
    </location>
</feature>
<feature type="transmembrane region" description="Helical" evidence="1">
    <location>
        <begin position="343"/>
        <end position="361"/>
    </location>
</feature>
<accession>A0A842ID34</accession>
<feature type="transmembrane region" description="Helical" evidence="1">
    <location>
        <begin position="151"/>
        <end position="171"/>
    </location>
</feature>
<feature type="transmembrane region" description="Helical" evidence="1">
    <location>
        <begin position="212"/>
        <end position="234"/>
    </location>
</feature>
<feature type="transmembrane region" description="Helical" evidence="1">
    <location>
        <begin position="313"/>
        <end position="331"/>
    </location>
</feature>
<dbReference type="PANTHER" id="PTHR38434:SF1">
    <property type="entry name" value="BLL2549 PROTEIN"/>
    <property type="match status" value="1"/>
</dbReference>
<organism evidence="2 3">
    <name type="scientific">Paragemmobacter straminiformis</name>
    <dbReference type="NCBI Taxonomy" id="2045119"/>
    <lineage>
        <taxon>Bacteria</taxon>
        <taxon>Pseudomonadati</taxon>
        <taxon>Pseudomonadota</taxon>
        <taxon>Alphaproteobacteria</taxon>
        <taxon>Rhodobacterales</taxon>
        <taxon>Paracoccaceae</taxon>
        <taxon>Paragemmobacter</taxon>
    </lineage>
</organism>
<feature type="transmembrane region" description="Helical" evidence="1">
    <location>
        <begin position="732"/>
        <end position="752"/>
    </location>
</feature>
<feature type="transmembrane region" description="Helical" evidence="1">
    <location>
        <begin position="442"/>
        <end position="462"/>
    </location>
</feature>
<feature type="transmembrane region" description="Helical" evidence="1">
    <location>
        <begin position="381"/>
        <end position="399"/>
    </location>
</feature>
<dbReference type="EMBL" id="JACLQD010000005">
    <property type="protein sequence ID" value="MBC2837207.1"/>
    <property type="molecule type" value="Genomic_DNA"/>
</dbReference>
<keyword evidence="1" id="KW-1133">Transmembrane helix</keyword>
<feature type="transmembrane region" description="Helical" evidence="1">
    <location>
        <begin position="566"/>
        <end position="594"/>
    </location>
</feature>
<feature type="transmembrane region" description="Helical" evidence="1">
    <location>
        <begin position="406"/>
        <end position="422"/>
    </location>
</feature>
<feature type="transmembrane region" description="Helical" evidence="1">
    <location>
        <begin position="835"/>
        <end position="853"/>
    </location>
</feature>
<dbReference type="Proteomes" id="UP000555411">
    <property type="component" value="Unassembled WGS sequence"/>
</dbReference>
<dbReference type="InterPro" id="IPR014600">
    <property type="entry name" value="UCP035905_mem"/>
</dbReference>
<feature type="transmembrane region" description="Helical" evidence="1">
    <location>
        <begin position="884"/>
        <end position="906"/>
    </location>
</feature>
<dbReference type="AlphaFoldDB" id="A0A842ID34"/>
<protein>
    <submittedName>
        <fullName evidence="2">DUF2339 domain-containing protein</fullName>
    </submittedName>
</protein>
<feature type="transmembrane region" description="Helical" evidence="1">
    <location>
        <begin position="635"/>
        <end position="655"/>
    </location>
</feature>
<sequence>MDLEALIMLALAFPAGVVILFIWVAVLARRTRALEREVAALRMAAVRPEMPVLPGASVESAVPAAAVPPRSDMPVADAPLADAPLADATGPLAAVAGEDAAAPRLFDPWAPKGAALVGPEATLSPPGPPPLPVPTGPSGFERFGAWLRENWVYAISGVSLALAGVFFVQYGIERGLLPPVMRVLMGIGFGLALVGTGEYVRRRFGDRLVDSTAYLPSVFSGAGVVSVFAAVVAARQMYGLIGPEAGFAALVLTAAGAVVLGWFNGPFMVALGLAGAATAPFVVGGSAEAVDWLYAYFALVAAVGLMVDTVRRWAWVSVLALGLGFVAGLLLRQGGGGADGWMLLCFALVPLAVGLPALRLMPDHAGPTMLAAVLQPKGDAPIFPVKLAAGAVAASTLLLTVETGGMLPFALLAALALVLALWSEEAPGLQDMALLPAAGFLLRLGSEGLFGGALSAGFLQGLYREPETAAPMTVTWLVLMAAAMSGALAWRSLRGPLHPLVLSGAAALAAPVAVLVIELLWSASLVMGSYPWALHVVALAAMMTALALAFARLGDLRRAAHFTLSALSLIALAMFLTLTAAALTVALAVLVVVAAGLDQRFRLPEMGWFLQAAVMVIGWRVTVDPGIVGSIDASWGAMVLGHVAPLAAFATAIWLLRGLPRDVARAFLESGFAGTAAVFADVVIFRVMDSYSQTLPFDTHWGMALLAYPWLVLTLVQLYRAALGGWLRWLRYAIAAVAGVAFTAMTLIVLVADSPLTAGERVIGPLLLDSMLLAYVLPGVTLIFGQRFLGHLPRGLRRAMLGGGVALCALYAALEIRRFWRGDDLSVAGTTQPELYSYTVALLVLGAVLLWQAIAKASPLLRRMAMGVIAVTVAKVFLVDASGLSGLIRVFSFLALGLALAGLAWLNRWAAGRMAGADQAGTGAP</sequence>
<feature type="transmembrane region" description="Helical" evidence="1">
    <location>
        <begin position="532"/>
        <end position="554"/>
    </location>
</feature>
<evidence type="ECO:0000313" key="3">
    <source>
        <dbReference type="Proteomes" id="UP000555411"/>
    </source>
</evidence>
<feature type="transmembrane region" description="Helical" evidence="1">
    <location>
        <begin position="801"/>
        <end position="820"/>
    </location>
</feature>
<feature type="transmembrane region" description="Helical" evidence="1">
    <location>
        <begin position="700"/>
        <end position="720"/>
    </location>
</feature>
<evidence type="ECO:0000313" key="2">
    <source>
        <dbReference type="EMBL" id="MBC2837207.1"/>
    </source>
</evidence>
<dbReference type="RefSeq" id="WP_185798808.1">
    <property type="nucleotide sequence ID" value="NZ_JACLQD010000005.1"/>
</dbReference>
<name>A0A842ID34_9RHOB</name>
<comment type="caution">
    <text evidence="2">The sequence shown here is derived from an EMBL/GenBank/DDBJ whole genome shotgun (WGS) entry which is preliminary data.</text>
</comment>
<feature type="transmembrane region" description="Helical" evidence="1">
    <location>
        <begin position="860"/>
        <end position="878"/>
    </location>
</feature>
<feature type="transmembrane region" description="Helical" evidence="1">
    <location>
        <begin position="474"/>
        <end position="493"/>
    </location>
</feature>
<feature type="transmembrane region" description="Helical" evidence="1">
    <location>
        <begin position="289"/>
        <end position="307"/>
    </location>
</feature>
<gene>
    <name evidence="2" type="ORF">H7F16_16940</name>
</gene>
<evidence type="ECO:0000256" key="1">
    <source>
        <dbReference type="SAM" id="Phobius"/>
    </source>
</evidence>
<proteinExistence type="predicted"/>
<reference evidence="2 3" key="1">
    <citation type="journal article" date="2017" name="Int. J. Syst. Evol. Microbiol.">
        <title>Gemmobacter straminiformis sp. nov., isolated from an artificial fountain.</title>
        <authorList>
            <person name="Kang J.Y."/>
            <person name="Kim M.J."/>
            <person name="Chun J."/>
            <person name="Son K.P."/>
            <person name="Jahng K.Y."/>
        </authorList>
    </citation>
    <scope>NUCLEOTIDE SEQUENCE [LARGE SCALE GENOMIC DNA]</scope>
    <source>
        <strain evidence="2 3">CAM-8</strain>
    </source>
</reference>
<feature type="transmembrane region" description="Helical" evidence="1">
    <location>
        <begin position="499"/>
        <end position="520"/>
    </location>
</feature>